<organism evidence="1 2">
    <name type="scientific">Racocetra persica</name>
    <dbReference type="NCBI Taxonomy" id="160502"/>
    <lineage>
        <taxon>Eukaryota</taxon>
        <taxon>Fungi</taxon>
        <taxon>Fungi incertae sedis</taxon>
        <taxon>Mucoromycota</taxon>
        <taxon>Glomeromycotina</taxon>
        <taxon>Glomeromycetes</taxon>
        <taxon>Diversisporales</taxon>
        <taxon>Gigasporaceae</taxon>
        <taxon>Racocetra</taxon>
    </lineage>
</organism>
<name>A0ACA9PM84_9GLOM</name>
<reference evidence="1" key="1">
    <citation type="submission" date="2021-06" db="EMBL/GenBank/DDBJ databases">
        <authorList>
            <person name="Kallberg Y."/>
            <person name="Tangrot J."/>
            <person name="Rosling A."/>
        </authorList>
    </citation>
    <scope>NUCLEOTIDE SEQUENCE</scope>
    <source>
        <strain evidence="1">MA461A</strain>
    </source>
</reference>
<keyword evidence="2" id="KW-1185">Reference proteome</keyword>
<sequence>IDEKFLVREVSRQSEVGELDSNAVVYGLYRIQVPDINRLMLMKDRALNCVAQQVIEHFDQTKRGHGLTETRWQKIDIWEKRCAFLNDTWKAINNALQGPQAIWLIGVEDRNQTISQFVLDDGIISEKRKRESLESLKVVDLAEQQSCVEHGHGGRWNAPDYCVQDVFERFGHPTHHLVRVAVNGELPKDDITGFAKHFACQNEERCGKAKGWTPIVLLRYLLEAGILESVTIGEAIISLTKQTKDCIKEGTYASREKYPLGFILTYYEGHQPQYTYLRASMLAYAYINLLEMLQRFDPNEVVRIATDSIYVRKDALYKIKNIPAFFKQVEVKSDPNLCSHYPSCAMSKYNCKRHKPFICRFCFGEWFYSGASAKTYRSDSYALLHQPEEQEIQEIQPDIPDSIAPTIHEPITRCRNSYLNGGGGSGKTTRAIRIFKNISMIVFTRTNALAKDFREKQEWTPERMGEKKFLRVVIWDEIICCGDDAQPLPFFGEIPHNWLKEHADYYEEVLTDYWAKCPKLRELKKEMRCKNNQSSSDQILLAHRLSQRLASQICLKLHCTKYSEILILLIYRPKDGRKQNCLVPISSSSEKRKLVKNDIIHLPLNTLSDKFLQGMLGKEKAIDWELGYAMTIHTIGHIEYLGQLIRIEGPPLPPEIKDTKNKKAIERSLRLFISGKLVEYMNQDKKKDREFNLSVDYILVLKDSQKNKCKLCLNELLWD</sequence>
<comment type="caution">
    <text evidence="1">The sequence shown here is derived from an EMBL/GenBank/DDBJ whole genome shotgun (WGS) entry which is preliminary data.</text>
</comment>
<evidence type="ECO:0000313" key="2">
    <source>
        <dbReference type="Proteomes" id="UP000789920"/>
    </source>
</evidence>
<protein>
    <submittedName>
        <fullName evidence="1">1196_t:CDS:1</fullName>
    </submittedName>
</protein>
<dbReference type="EMBL" id="CAJVQC010021897">
    <property type="protein sequence ID" value="CAG8715499.1"/>
    <property type="molecule type" value="Genomic_DNA"/>
</dbReference>
<gene>
    <name evidence="1" type="ORF">RPERSI_LOCUS10859</name>
</gene>
<feature type="non-terminal residue" evidence="1">
    <location>
        <position position="1"/>
    </location>
</feature>
<accession>A0ACA9PM84</accession>
<evidence type="ECO:0000313" key="1">
    <source>
        <dbReference type="EMBL" id="CAG8715499.1"/>
    </source>
</evidence>
<proteinExistence type="predicted"/>
<dbReference type="Proteomes" id="UP000789920">
    <property type="component" value="Unassembled WGS sequence"/>
</dbReference>